<dbReference type="CDD" id="cd00920">
    <property type="entry name" value="Cupredoxin"/>
    <property type="match status" value="1"/>
</dbReference>
<keyword evidence="4" id="KW-1185">Reference proteome</keyword>
<dbReference type="PANTHER" id="PTHR34883">
    <property type="entry name" value="SERINE-RICH PROTEIN, PUTATIVE-RELATED-RELATED"/>
    <property type="match status" value="1"/>
</dbReference>
<proteinExistence type="predicted"/>
<feature type="chain" id="PRO_5003235357" evidence="2">
    <location>
        <begin position="18"/>
        <end position="222"/>
    </location>
</feature>
<feature type="signal peptide" evidence="2">
    <location>
        <begin position="1"/>
        <end position="17"/>
    </location>
</feature>
<dbReference type="SUPFAM" id="SSF49503">
    <property type="entry name" value="Cupredoxins"/>
    <property type="match status" value="1"/>
</dbReference>
<evidence type="ECO:0000256" key="1">
    <source>
        <dbReference type="SAM" id="MobiDB-lite"/>
    </source>
</evidence>
<gene>
    <name evidence="3" type="ORF">MAC_03642</name>
</gene>
<dbReference type="Proteomes" id="UP000002499">
    <property type="component" value="Unassembled WGS sequence"/>
</dbReference>
<dbReference type="OMA" id="CQNGMVM"/>
<dbReference type="AlphaFoldDB" id="E9E194"/>
<dbReference type="HOGENOM" id="CLU_053381_1_1_1"/>
<dbReference type="InterPro" id="IPR008972">
    <property type="entry name" value="Cupredoxin"/>
</dbReference>
<organism evidence="4">
    <name type="scientific">Metarhizium acridum (strain CQMa 102)</name>
    <dbReference type="NCBI Taxonomy" id="655827"/>
    <lineage>
        <taxon>Eukaryota</taxon>
        <taxon>Fungi</taxon>
        <taxon>Dikarya</taxon>
        <taxon>Ascomycota</taxon>
        <taxon>Pezizomycotina</taxon>
        <taxon>Sordariomycetes</taxon>
        <taxon>Hypocreomycetidae</taxon>
        <taxon>Hypocreales</taxon>
        <taxon>Clavicipitaceae</taxon>
        <taxon>Metarhizium</taxon>
    </lineage>
</organism>
<dbReference type="PANTHER" id="PTHR34883:SF17">
    <property type="entry name" value="CUPREDOXIN"/>
    <property type="match status" value="1"/>
</dbReference>
<dbReference type="RefSeq" id="XP_007809982.1">
    <property type="nucleotide sequence ID" value="XM_007811791.1"/>
</dbReference>
<name>E9E194_METAQ</name>
<feature type="region of interest" description="Disordered" evidence="1">
    <location>
        <begin position="149"/>
        <end position="196"/>
    </location>
</feature>
<accession>E9E194</accession>
<dbReference type="InParanoid" id="E9E194"/>
<dbReference type="eggNOG" id="ENOG502S40X">
    <property type="taxonomic scope" value="Eukaryota"/>
</dbReference>
<dbReference type="STRING" id="655827.E9E194"/>
<evidence type="ECO:0000313" key="3">
    <source>
        <dbReference type="EMBL" id="EFY90396.1"/>
    </source>
</evidence>
<sequence length="222" mass="23093">MQFTTLALATLLSVAQASVQVHKVDVGKNPLTNETALKFYPDKITAKPGDMVQFQFWVGNHNAMQTTFDQQCQPISKHSPNVTGFDSGFQPAQASLDKGLISVYTVKINSTAPIWVACVQGRHCQDGMSMVINENTSANSSRSLENYRLQAKSAQSSAGTPGGGSNGGSGNNGGESSTPGSGDTPTPVGNQSPTTSAPLSAGINLAVPSTLLIALGVGFMFL</sequence>
<dbReference type="GeneID" id="19247953"/>
<dbReference type="Gene3D" id="2.60.40.420">
    <property type="entry name" value="Cupredoxins - blue copper proteins"/>
    <property type="match status" value="1"/>
</dbReference>
<feature type="compositionally biased region" description="Polar residues" evidence="1">
    <location>
        <begin position="183"/>
        <end position="196"/>
    </location>
</feature>
<keyword evidence="2" id="KW-0732">Signal</keyword>
<feature type="compositionally biased region" description="Gly residues" evidence="1">
    <location>
        <begin position="160"/>
        <end position="173"/>
    </location>
</feature>
<reference evidence="3 4" key="1">
    <citation type="journal article" date="2011" name="PLoS Genet.">
        <title>Genome sequencing and comparative transcriptomics of the model entomopathogenic fungi Metarhizium anisopliae and M. acridum.</title>
        <authorList>
            <person name="Gao Q."/>
            <person name="Jin K."/>
            <person name="Ying S.H."/>
            <person name="Zhang Y."/>
            <person name="Xiao G."/>
            <person name="Shang Y."/>
            <person name="Duan Z."/>
            <person name="Hu X."/>
            <person name="Xie X.Q."/>
            <person name="Zhou G."/>
            <person name="Peng G."/>
            <person name="Luo Z."/>
            <person name="Huang W."/>
            <person name="Wang B."/>
            <person name="Fang W."/>
            <person name="Wang S."/>
            <person name="Zhong Y."/>
            <person name="Ma L.J."/>
            <person name="St Leger R.J."/>
            <person name="Zhao G.P."/>
            <person name="Pei Y."/>
            <person name="Feng M.G."/>
            <person name="Xia Y."/>
            <person name="Wang C."/>
        </authorList>
    </citation>
    <scope>NUCLEOTIDE SEQUENCE [LARGE SCALE GENOMIC DNA]</scope>
    <source>
        <strain evidence="3 4">CQMa 102</strain>
    </source>
</reference>
<evidence type="ECO:0000313" key="4">
    <source>
        <dbReference type="Proteomes" id="UP000002499"/>
    </source>
</evidence>
<protein>
    <submittedName>
        <fullName evidence="3">Extracellular serine-rich protein</fullName>
    </submittedName>
</protein>
<dbReference type="InterPro" id="IPR052953">
    <property type="entry name" value="Ser-rich/MCO-related"/>
</dbReference>
<evidence type="ECO:0000256" key="2">
    <source>
        <dbReference type="SAM" id="SignalP"/>
    </source>
</evidence>
<dbReference type="EMBL" id="GL698491">
    <property type="protein sequence ID" value="EFY90396.1"/>
    <property type="molecule type" value="Genomic_DNA"/>
</dbReference>
<dbReference type="KEGG" id="maw:19247953"/>
<dbReference type="OrthoDB" id="2331100at2759"/>